<reference evidence="2" key="1">
    <citation type="submission" date="2020-03" db="EMBL/GenBank/DDBJ databases">
        <title>The deep terrestrial virosphere.</title>
        <authorList>
            <person name="Holmfeldt K."/>
            <person name="Nilsson E."/>
            <person name="Simone D."/>
            <person name="Lopez-Fernandez M."/>
            <person name="Wu X."/>
            <person name="de Brujin I."/>
            <person name="Lundin D."/>
            <person name="Andersson A."/>
            <person name="Bertilsson S."/>
            <person name="Dopson M."/>
        </authorList>
    </citation>
    <scope>NUCLEOTIDE SEQUENCE</scope>
    <source>
        <strain evidence="2">MM415A03112</strain>
        <strain evidence="1">MM415B01626</strain>
    </source>
</reference>
<evidence type="ECO:0000313" key="2">
    <source>
        <dbReference type="EMBL" id="QJA71651.1"/>
    </source>
</evidence>
<proteinExistence type="predicted"/>
<sequence length="137" mass="15846">MIDMGEKFDKLIGKMKIKIDGVEYPFALSIRQRGHFDNLRSKQDMEAILLFLYDRFKDGYIEDQKNAGVNVTIGQMGEYEPKLDAIFMTKFSEILNEVLVELGIIKRAVLDNINKQFDKMEDSDFLSNALERKTGLK</sequence>
<name>A0A6M3JR98_9ZZZZ</name>
<gene>
    <name evidence="2" type="ORF">MM415A03112_0005</name>
    <name evidence="1" type="ORF">MM415B01626_0014</name>
</gene>
<dbReference type="AlphaFoldDB" id="A0A6M3JR98"/>
<organism evidence="2">
    <name type="scientific">viral metagenome</name>
    <dbReference type="NCBI Taxonomy" id="1070528"/>
    <lineage>
        <taxon>unclassified sequences</taxon>
        <taxon>metagenomes</taxon>
        <taxon>organismal metagenomes</taxon>
    </lineage>
</organism>
<protein>
    <submittedName>
        <fullName evidence="2">Uncharacterized protein</fullName>
    </submittedName>
</protein>
<dbReference type="EMBL" id="MT141889">
    <property type="protein sequence ID" value="QJA71651.1"/>
    <property type="molecule type" value="Genomic_DNA"/>
</dbReference>
<accession>A0A6M3JR98</accession>
<evidence type="ECO:0000313" key="1">
    <source>
        <dbReference type="EMBL" id="QJA57553.1"/>
    </source>
</evidence>
<dbReference type="EMBL" id="MT141279">
    <property type="protein sequence ID" value="QJA57553.1"/>
    <property type="molecule type" value="Genomic_DNA"/>
</dbReference>